<feature type="domain" description="Autotransporter" evidence="3">
    <location>
        <begin position="722"/>
        <end position="994"/>
    </location>
</feature>
<evidence type="ECO:0000313" key="5">
    <source>
        <dbReference type="Proteomes" id="UP000449846"/>
    </source>
</evidence>
<keyword evidence="1 2" id="KW-0732">Signal</keyword>
<dbReference type="PROSITE" id="PS51208">
    <property type="entry name" value="AUTOTRANSPORTER"/>
    <property type="match status" value="1"/>
</dbReference>
<dbReference type="RefSeq" id="WP_155039430.1">
    <property type="nucleotide sequence ID" value="NZ_JBHGCD010000003.1"/>
</dbReference>
<feature type="chain" id="PRO_5032395486" evidence="2">
    <location>
        <begin position="25"/>
        <end position="994"/>
    </location>
</feature>
<dbReference type="PANTHER" id="PTHR35037">
    <property type="entry name" value="C-TERMINAL REGION OF AIDA-LIKE PROTEIN"/>
    <property type="match status" value="1"/>
</dbReference>
<dbReference type="SUPFAM" id="SSF103515">
    <property type="entry name" value="Autotransporter"/>
    <property type="match status" value="1"/>
</dbReference>
<gene>
    <name evidence="4" type="ORF">GL300_09735</name>
</gene>
<name>A0A844HMU4_9RHOB</name>
<dbReference type="InterPro" id="IPR036938">
    <property type="entry name" value="PAP2/HPO_sf"/>
</dbReference>
<dbReference type="InterPro" id="IPR013425">
    <property type="entry name" value="Autotrns_rpt"/>
</dbReference>
<dbReference type="SMART" id="SM00014">
    <property type="entry name" value="acidPPc"/>
    <property type="match status" value="1"/>
</dbReference>
<organism evidence="4 5">
    <name type="scientific">Paracoccus litorisediminis</name>
    <dbReference type="NCBI Taxonomy" id="2006130"/>
    <lineage>
        <taxon>Bacteria</taxon>
        <taxon>Pseudomonadati</taxon>
        <taxon>Pseudomonadota</taxon>
        <taxon>Alphaproteobacteria</taxon>
        <taxon>Rhodobacterales</taxon>
        <taxon>Paracoccaceae</taxon>
        <taxon>Paracoccus</taxon>
    </lineage>
</organism>
<protein>
    <submittedName>
        <fullName evidence="4">Autotransporter domain-containing protein</fullName>
    </submittedName>
</protein>
<dbReference type="Gene3D" id="1.20.144.10">
    <property type="entry name" value="Phosphatidic acid phosphatase type 2/haloperoxidase"/>
    <property type="match status" value="1"/>
</dbReference>
<dbReference type="SUPFAM" id="SSF51126">
    <property type="entry name" value="Pectin lyase-like"/>
    <property type="match status" value="1"/>
</dbReference>
<evidence type="ECO:0000256" key="1">
    <source>
        <dbReference type="ARBA" id="ARBA00022729"/>
    </source>
</evidence>
<dbReference type="InterPro" id="IPR011050">
    <property type="entry name" value="Pectin_lyase_fold/virulence"/>
</dbReference>
<dbReference type="AlphaFoldDB" id="A0A844HMU4"/>
<dbReference type="NCBIfam" id="TIGR01414">
    <property type="entry name" value="autotrans_barl"/>
    <property type="match status" value="1"/>
</dbReference>
<dbReference type="SUPFAM" id="SSF48317">
    <property type="entry name" value="Acid phosphatase/Vanadium-dependent haloperoxidase"/>
    <property type="match status" value="1"/>
</dbReference>
<dbReference type="NCBIfam" id="TIGR02601">
    <property type="entry name" value="autotrns_rpt"/>
    <property type="match status" value="1"/>
</dbReference>
<evidence type="ECO:0000256" key="2">
    <source>
        <dbReference type="SAM" id="SignalP"/>
    </source>
</evidence>
<dbReference type="Pfam" id="PF12951">
    <property type="entry name" value="PATR"/>
    <property type="match status" value="1"/>
</dbReference>
<dbReference type="Proteomes" id="UP000449846">
    <property type="component" value="Unassembled WGS sequence"/>
</dbReference>
<evidence type="ECO:0000259" key="3">
    <source>
        <dbReference type="PROSITE" id="PS51208"/>
    </source>
</evidence>
<dbReference type="SMART" id="SM00869">
    <property type="entry name" value="Autotransporter"/>
    <property type="match status" value="1"/>
</dbReference>
<sequence length="994" mass="103624">MKLKTLLGVTVAVCALFTAAGSQAQNVTEIGATNLLQDFSLLMNTPEGRQVLAQNLATAIATNNNATGAERAQALYDNTIAALIGSTQNGMLVTDALGSKLKTAFEATNTLSPDYRSTTFSPAFQSMMSQATGLSMAAADVSKDFYARGAAHGHPVSGIALPSGGQYSIYDLAYQPDPAHANASGNSRPVQVAPDQMQNFAGQDYFGNQTDAASAAWSTISTSPAFPSGHSAFGFSSTLLLATMLPERYQQLMARGSEYGNSRVVLGVHYPLDVIGARIQSTYTLAQMLNNNPDYTGLATTSLFGQPMTTADDFQTLWATARDDLRTMLEQECGASIATCIAESETDRFSDSDANDAAYQYRLTYGMDTVGDTTLAAVVPEGAEVLIASRFPYMTTAQLREVLASTELQSGHVLDDGSGWARLDLYTAAGGFGAFDQDVDVTLTRMDGGFSASDEWSNDITGSGGLTLRGNGTLELSGDNSYSGATHVAGGTLNVSGSVTSATTVQDGARIGGTGQTGDLTVASGGTLAPGNSIGTLSVDGDLTLAEGAIYQVEADAAGNSDRVDVTGTASLNGGVFALASDGDYAIATDYRILTAAGGISGAFASSDVDSAFLDTSLTYGAHDVTLRFDRNDTAFRQAATSRNGRATADAIEALGAGHEVFDALVFSDARTAGESFDQLSGEIHASVAGAMTEMAANIDSAVRDRIGEATGDQQAAATHAAQMGAGQIWWQAYGNWAETDGGEVSDRSRSSGGTLVGYDAEAENGWRGGFFAGFGSGSVSLDDQHARAEIDSYHLGVYGGTRQGALGLRFGASHTLNKLETQRRATWADRTETLTADYDAQTTRLFGEANWQMQTSQGQFTPFAAFEHVSLNSDSFTEKGGDAALHSDGLDMNTTFTTLGLRAERAVKPGSILRGELGWQHAFGDIDPMAAVAFGGGEAFDVAGAPIAKDAAILRGALDMALTDDARVSVGYAGQFGDGASDQSLTADLRVRF</sequence>
<feature type="signal peptide" evidence="2">
    <location>
        <begin position="1"/>
        <end position="24"/>
    </location>
</feature>
<reference evidence="4 5" key="1">
    <citation type="submission" date="2019-11" db="EMBL/GenBank/DDBJ databases">
        <authorList>
            <person name="Dong K."/>
        </authorList>
    </citation>
    <scope>NUCLEOTIDE SEQUENCE [LARGE SCALE GENOMIC DNA]</scope>
    <source>
        <strain evidence="4 5">NBRC 112902</strain>
    </source>
</reference>
<dbReference type="InterPro" id="IPR005546">
    <property type="entry name" value="Autotransporte_beta"/>
</dbReference>
<dbReference type="GO" id="GO:0003993">
    <property type="term" value="F:acid phosphatase activity"/>
    <property type="evidence" value="ECO:0007669"/>
    <property type="project" value="InterPro"/>
</dbReference>
<dbReference type="InterPro" id="IPR036709">
    <property type="entry name" value="Autotransporte_beta_dom_sf"/>
</dbReference>
<dbReference type="Pfam" id="PF03797">
    <property type="entry name" value="Autotransporter"/>
    <property type="match status" value="1"/>
</dbReference>
<proteinExistence type="predicted"/>
<dbReference type="InterPro" id="IPR001011">
    <property type="entry name" value="Acid_Pase_classA_bac"/>
</dbReference>
<dbReference type="InterPro" id="IPR006315">
    <property type="entry name" value="OM_autotransptr_brl_dom"/>
</dbReference>
<dbReference type="Gene3D" id="2.40.128.130">
    <property type="entry name" value="Autotransporter beta-domain"/>
    <property type="match status" value="1"/>
</dbReference>
<dbReference type="GO" id="GO:0019867">
    <property type="term" value="C:outer membrane"/>
    <property type="evidence" value="ECO:0007669"/>
    <property type="project" value="InterPro"/>
</dbReference>
<dbReference type="InterPro" id="IPR000326">
    <property type="entry name" value="PAP2/HPO"/>
</dbReference>
<dbReference type="OrthoDB" id="9804931at2"/>
<dbReference type="PANTHER" id="PTHR35037:SF3">
    <property type="entry name" value="C-TERMINAL REGION OF AIDA-LIKE PROTEIN"/>
    <property type="match status" value="1"/>
</dbReference>
<dbReference type="Pfam" id="PF01569">
    <property type="entry name" value="PAP2"/>
    <property type="match status" value="1"/>
</dbReference>
<evidence type="ECO:0000313" key="4">
    <source>
        <dbReference type="EMBL" id="MTH59495.1"/>
    </source>
</evidence>
<dbReference type="GO" id="GO:0030288">
    <property type="term" value="C:outer membrane-bounded periplasmic space"/>
    <property type="evidence" value="ECO:0007669"/>
    <property type="project" value="InterPro"/>
</dbReference>
<keyword evidence="5" id="KW-1185">Reference proteome</keyword>
<dbReference type="InterPro" id="IPR051551">
    <property type="entry name" value="Autotransporter_adhesion"/>
</dbReference>
<dbReference type="PRINTS" id="PR00483">
    <property type="entry name" value="BACPHPHTASE"/>
</dbReference>
<comment type="caution">
    <text evidence="4">The sequence shown here is derived from an EMBL/GenBank/DDBJ whole genome shotgun (WGS) entry which is preliminary data.</text>
</comment>
<accession>A0A844HMU4</accession>
<dbReference type="EMBL" id="WMIG01000003">
    <property type="protein sequence ID" value="MTH59495.1"/>
    <property type="molecule type" value="Genomic_DNA"/>
</dbReference>